<protein>
    <recommendedName>
        <fullName evidence="6">Pentatricopeptide repeat-containing protein</fullName>
    </recommendedName>
</protein>
<feature type="repeat" description="PPR" evidence="3">
    <location>
        <begin position="238"/>
        <end position="272"/>
    </location>
</feature>
<reference evidence="4" key="1">
    <citation type="submission" date="2021-03" db="EMBL/GenBank/DDBJ databases">
        <authorList>
            <person name="Li Z."/>
            <person name="Yang C."/>
        </authorList>
    </citation>
    <scope>NUCLEOTIDE SEQUENCE</scope>
    <source>
        <strain evidence="4">Dzin_1.0</strain>
        <tissue evidence="4">Leaf</tissue>
    </source>
</reference>
<dbReference type="InterPro" id="IPR002885">
    <property type="entry name" value="PPR_rpt"/>
</dbReference>
<dbReference type="PANTHER" id="PTHR47939:SF9">
    <property type="entry name" value="(WILD MALAYSIAN BANANA) HYPOTHETICAL PROTEIN"/>
    <property type="match status" value="1"/>
</dbReference>
<name>A0A9D5D0N2_9LILI</name>
<dbReference type="PANTHER" id="PTHR47939">
    <property type="entry name" value="MEMBRANE-ASSOCIATED SALT-INDUCIBLE PROTEIN-LIKE"/>
    <property type="match status" value="1"/>
</dbReference>
<reference evidence="4" key="2">
    <citation type="journal article" date="2022" name="Hortic Res">
        <title>The genome of Dioscorea zingiberensis sheds light on the biosynthesis, origin and evolution of the medicinally important diosgenin saponins.</title>
        <authorList>
            <person name="Li Y."/>
            <person name="Tan C."/>
            <person name="Li Z."/>
            <person name="Guo J."/>
            <person name="Li S."/>
            <person name="Chen X."/>
            <person name="Wang C."/>
            <person name="Dai X."/>
            <person name="Yang H."/>
            <person name="Song W."/>
            <person name="Hou L."/>
            <person name="Xu J."/>
            <person name="Tong Z."/>
            <person name="Xu A."/>
            <person name="Yuan X."/>
            <person name="Wang W."/>
            <person name="Yang Q."/>
            <person name="Chen L."/>
            <person name="Sun Z."/>
            <person name="Wang K."/>
            <person name="Pan B."/>
            <person name="Chen J."/>
            <person name="Bao Y."/>
            <person name="Liu F."/>
            <person name="Qi X."/>
            <person name="Gang D.R."/>
            <person name="Wen J."/>
            <person name="Li J."/>
        </authorList>
    </citation>
    <scope>NUCLEOTIDE SEQUENCE</scope>
    <source>
        <strain evidence="4">Dzin_1.0</strain>
    </source>
</reference>
<evidence type="ECO:0000256" key="1">
    <source>
        <dbReference type="ARBA" id="ARBA00007626"/>
    </source>
</evidence>
<comment type="similarity">
    <text evidence="1">Belongs to the PPR family. P subfamily.</text>
</comment>
<gene>
    <name evidence="4" type="ORF">J5N97_011451</name>
</gene>
<dbReference type="Gene3D" id="1.25.40.10">
    <property type="entry name" value="Tetratricopeptide repeat domain"/>
    <property type="match status" value="2"/>
</dbReference>
<dbReference type="EMBL" id="JAGGNH010000002">
    <property type="protein sequence ID" value="KAJ0983196.1"/>
    <property type="molecule type" value="Genomic_DNA"/>
</dbReference>
<dbReference type="SUPFAM" id="SSF48452">
    <property type="entry name" value="TPR-like"/>
    <property type="match status" value="1"/>
</dbReference>
<dbReference type="NCBIfam" id="TIGR00756">
    <property type="entry name" value="PPR"/>
    <property type="match status" value="4"/>
</dbReference>
<feature type="repeat" description="PPR" evidence="3">
    <location>
        <begin position="273"/>
        <end position="307"/>
    </location>
</feature>
<organism evidence="4 5">
    <name type="scientific">Dioscorea zingiberensis</name>
    <dbReference type="NCBI Taxonomy" id="325984"/>
    <lineage>
        <taxon>Eukaryota</taxon>
        <taxon>Viridiplantae</taxon>
        <taxon>Streptophyta</taxon>
        <taxon>Embryophyta</taxon>
        <taxon>Tracheophyta</taxon>
        <taxon>Spermatophyta</taxon>
        <taxon>Magnoliopsida</taxon>
        <taxon>Liliopsida</taxon>
        <taxon>Dioscoreales</taxon>
        <taxon>Dioscoreaceae</taxon>
        <taxon>Dioscorea</taxon>
    </lineage>
</organism>
<dbReference type="AlphaFoldDB" id="A0A9D5D0N2"/>
<dbReference type="PROSITE" id="PS51375">
    <property type="entry name" value="PPR"/>
    <property type="match status" value="3"/>
</dbReference>
<comment type="caution">
    <text evidence="4">The sequence shown here is derived from an EMBL/GenBank/DDBJ whole genome shotgun (WGS) entry which is preliminary data.</text>
</comment>
<keyword evidence="2" id="KW-0677">Repeat</keyword>
<evidence type="ECO:0000313" key="5">
    <source>
        <dbReference type="Proteomes" id="UP001085076"/>
    </source>
</evidence>
<accession>A0A9D5D0N2</accession>
<evidence type="ECO:0008006" key="6">
    <source>
        <dbReference type="Google" id="ProtNLM"/>
    </source>
</evidence>
<evidence type="ECO:0000313" key="4">
    <source>
        <dbReference type="EMBL" id="KAJ0983196.1"/>
    </source>
</evidence>
<evidence type="ECO:0000256" key="2">
    <source>
        <dbReference type="ARBA" id="ARBA00022737"/>
    </source>
</evidence>
<dbReference type="InterPro" id="IPR050667">
    <property type="entry name" value="PPR-containing_protein"/>
</dbReference>
<dbReference type="OrthoDB" id="185373at2759"/>
<dbReference type="InterPro" id="IPR011990">
    <property type="entry name" value="TPR-like_helical_dom_sf"/>
</dbReference>
<keyword evidence="5" id="KW-1185">Reference proteome</keyword>
<proteinExistence type="inferred from homology"/>
<dbReference type="Pfam" id="PF13041">
    <property type="entry name" value="PPR_2"/>
    <property type="match status" value="2"/>
</dbReference>
<evidence type="ECO:0000256" key="3">
    <source>
        <dbReference type="PROSITE-ProRule" id="PRU00708"/>
    </source>
</evidence>
<feature type="repeat" description="PPR" evidence="3">
    <location>
        <begin position="167"/>
        <end position="201"/>
    </location>
</feature>
<sequence length="418" mass="46759">MAALRQLLRRHLSTSAAAILSPSDPSAILTSYQKSRAALSLLRSSPSLTADHILSICRSAALSPTIHLDRLALSVAVSSLSKKPDSAPTLRSLIDGLPNSPRSLSHSIVLYGQANLLDDALRLFTSISSPTVRHLNALLFACILSGNHQEAARIFRDFPVQYNITPNLETYNTIIKSFCESGYSRSVFSVLDEMLRKNIKPNLTTFTHWLSGLYKDQRFDDVPKVLQLMKKNDSHPGALSVYNVRIHGLCKLGKPAEAKELFKQMVRNGMKANWVTYGHMIYGFAKEGDLEESKKLYKEMMSKGCTPDSSCHFTLMHYLCVGGDFDAALEVCKESMKRDWIPGFKTMKMLVDGLVSKSKVEEAKEIIGKVKEKFSSNSDMWKEVEEALPHKTYITNMILQEDFKGLFAVETATQLLYH</sequence>
<dbReference type="Proteomes" id="UP001085076">
    <property type="component" value="Miscellaneous, Linkage group lg02"/>
</dbReference>